<proteinExistence type="predicted"/>
<name>A0A9P8FYG1_AURME</name>
<dbReference type="EMBL" id="JAHFXS010000385">
    <property type="protein sequence ID" value="KAG9985506.1"/>
    <property type="molecule type" value="Genomic_DNA"/>
</dbReference>
<evidence type="ECO:0000256" key="1">
    <source>
        <dbReference type="SAM" id="MobiDB-lite"/>
    </source>
</evidence>
<dbReference type="AlphaFoldDB" id="A0A9P8FYG1"/>
<dbReference type="Proteomes" id="UP000729357">
    <property type="component" value="Unassembled WGS sequence"/>
</dbReference>
<protein>
    <recommendedName>
        <fullName evidence="4">C3H1-type domain-containing protein</fullName>
    </recommendedName>
</protein>
<feature type="compositionally biased region" description="Low complexity" evidence="1">
    <location>
        <begin position="165"/>
        <end position="201"/>
    </location>
</feature>
<feature type="region of interest" description="Disordered" evidence="1">
    <location>
        <begin position="253"/>
        <end position="291"/>
    </location>
</feature>
<comment type="caution">
    <text evidence="2">The sequence shown here is derived from an EMBL/GenBank/DDBJ whole genome shotgun (WGS) entry which is preliminary data.</text>
</comment>
<organism evidence="2 3">
    <name type="scientific">Aureobasidium melanogenum</name>
    <name type="common">Aureobasidium pullulans var. melanogenum</name>
    <dbReference type="NCBI Taxonomy" id="46634"/>
    <lineage>
        <taxon>Eukaryota</taxon>
        <taxon>Fungi</taxon>
        <taxon>Dikarya</taxon>
        <taxon>Ascomycota</taxon>
        <taxon>Pezizomycotina</taxon>
        <taxon>Dothideomycetes</taxon>
        <taxon>Dothideomycetidae</taxon>
        <taxon>Dothideales</taxon>
        <taxon>Saccotheciaceae</taxon>
        <taxon>Aureobasidium</taxon>
    </lineage>
</organism>
<sequence>MSNLKTDRLVTALPISLQTQSTNNNHTNTTTLNTTLTIKPNNPNHTTALKTLLMLKILLPQRFSLPATKSSKAYHFKRVRKSGMTDGEQGLIGGASDEQFRKSTAAQSVQDLNKDSKKGFDNRQESNEHAARDSIRDSVNRTAAAIKPNHTTRKVAKRLVEKAKQAQQQPQAHHNSLIPSLTTTTSSPSLVSSPSSSSSPQLYTISLQNKHHGIPASSLRKKGLHQTCFLWYHGICPKKKGKYCEYLHALTEPPSYVQPPRGYVHDDKQSKESEQSKANMHGNQGRQNEKE</sequence>
<feature type="non-terminal residue" evidence="2">
    <location>
        <position position="1"/>
    </location>
</feature>
<reference evidence="2" key="2">
    <citation type="submission" date="2021-08" db="EMBL/GenBank/DDBJ databases">
        <authorList>
            <person name="Gostincar C."/>
            <person name="Sun X."/>
            <person name="Song Z."/>
            <person name="Gunde-Cimerman N."/>
        </authorList>
    </citation>
    <scope>NUCLEOTIDE SEQUENCE</scope>
    <source>
        <strain evidence="2">EXF-9298</strain>
    </source>
</reference>
<evidence type="ECO:0000313" key="2">
    <source>
        <dbReference type="EMBL" id="KAG9985506.1"/>
    </source>
</evidence>
<feature type="compositionally biased region" description="Polar residues" evidence="1">
    <location>
        <begin position="102"/>
        <end position="111"/>
    </location>
</feature>
<evidence type="ECO:0000313" key="3">
    <source>
        <dbReference type="Proteomes" id="UP000729357"/>
    </source>
</evidence>
<gene>
    <name evidence="2" type="ORF">KCU98_g4660</name>
</gene>
<feature type="compositionally biased region" description="Polar residues" evidence="1">
    <location>
        <begin position="276"/>
        <end position="291"/>
    </location>
</feature>
<feature type="compositionally biased region" description="Basic and acidic residues" evidence="1">
    <location>
        <begin position="263"/>
        <end position="275"/>
    </location>
</feature>
<reference evidence="2" key="1">
    <citation type="journal article" date="2021" name="J Fungi (Basel)">
        <title>Virulence traits and population genomics of the black yeast Aureobasidium melanogenum.</title>
        <authorList>
            <person name="Cernosa A."/>
            <person name="Sun X."/>
            <person name="Gostincar C."/>
            <person name="Fang C."/>
            <person name="Gunde-Cimerman N."/>
            <person name="Song Z."/>
        </authorList>
    </citation>
    <scope>NUCLEOTIDE SEQUENCE</scope>
    <source>
        <strain evidence="2">EXF-9298</strain>
    </source>
</reference>
<accession>A0A9P8FYG1</accession>
<evidence type="ECO:0008006" key="4">
    <source>
        <dbReference type="Google" id="ProtNLM"/>
    </source>
</evidence>
<keyword evidence="3" id="KW-1185">Reference proteome</keyword>
<feature type="compositionally biased region" description="Basic and acidic residues" evidence="1">
    <location>
        <begin position="112"/>
        <end position="139"/>
    </location>
</feature>
<feature type="region of interest" description="Disordered" evidence="1">
    <location>
        <begin position="84"/>
        <end position="201"/>
    </location>
</feature>